<evidence type="ECO:0000259" key="3">
    <source>
        <dbReference type="PROSITE" id="PS51319"/>
    </source>
</evidence>
<dbReference type="GO" id="GO:0016973">
    <property type="term" value="P:poly(A)+ mRNA export from nucleus"/>
    <property type="evidence" value="ECO:0007669"/>
    <property type="project" value="TreeGrafter"/>
</dbReference>
<dbReference type="Proteomes" id="UP000075884">
    <property type="component" value="Unassembled WGS sequence"/>
</dbReference>
<dbReference type="STRING" id="7168.A0A182MXQ8"/>
<dbReference type="InterPro" id="IPR017923">
    <property type="entry name" value="TFIIS_N"/>
</dbReference>
<evidence type="ECO:0000256" key="2">
    <source>
        <dbReference type="PROSITE-ProRule" id="PRU00649"/>
    </source>
</evidence>
<evidence type="ECO:0000256" key="1">
    <source>
        <dbReference type="ARBA" id="ARBA00037992"/>
    </source>
</evidence>
<comment type="subcellular location">
    <subcellularLocation>
        <location evidence="2">Nucleus</location>
    </subcellularLocation>
</comment>
<dbReference type="Pfam" id="PF08711">
    <property type="entry name" value="Med26"/>
    <property type="match status" value="1"/>
</dbReference>
<feature type="domain" description="TFIIS N-terminal" evidence="3">
    <location>
        <begin position="99"/>
        <end position="177"/>
    </location>
</feature>
<evidence type="ECO:0000313" key="5">
    <source>
        <dbReference type="Proteomes" id="UP000075884"/>
    </source>
</evidence>
<dbReference type="Gene3D" id="1.20.930.10">
    <property type="entry name" value="Conserved domain common to transcription factors TFIIS, elongin A, CRSP70"/>
    <property type="match status" value="1"/>
</dbReference>
<dbReference type="GO" id="GO:0005634">
    <property type="term" value="C:nucleus"/>
    <property type="evidence" value="ECO:0007669"/>
    <property type="project" value="UniProtKB-SubCell"/>
</dbReference>
<dbReference type="SUPFAM" id="SSF47676">
    <property type="entry name" value="Conserved domain common to transcription factors TFIIS, elongin A, CRSP70"/>
    <property type="match status" value="1"/>
</dbReference>
<reference evidence="5" key="1">
    <citation type="submission" date="2013-03" db="EMBL/GenBank/DDBJ databases">
        <title>The Genome Sequence of Anopheles dirus WRAIR2.</title>
        <authorList>
            <consortium name="The Broad Institute Genomics Platform"/>
            <person name="Neafsey D.E."/>
            <person name="Walton C."/>
            <person name="Walker B."/>
            <person name="Young S.K."/>
            <person name="Zeng Q."/>
            <person name="Gargeya S."/>
            <person name="Fitzgerald M."/>
            <person name="Haas B."/>
            <person name="Abouelleil A."/>
            <person name="Allen A.W."/>
            <person name="Alvarado L."/>
            <person name="Arachchi H.M."/>
            <person name="Berlin A.M."/>
            <person name="Chapman S.B."/>
            <person name="Gainer-Dewar J."/>
            <person name="Goldberg J."/>
            <person name="Griggs A."/>
            <person name="Gujja S."/>
            <person name="Hansen M."/>
            <person name="Howarth C."/>
            <person name="Imamovic A."/>
            <person name="Ireland A."/>
            <person name="Larimer J."/>
            <person name="McCowan C."/>
            <person name="Murphy C."/>
            <person name="Pearson M."/>
            <person name="Poon T.W."/>
            <person name="Priest M."/>
            <person name="Roberts A."/>
            <person name="Saif S."/>
            <person name="Shea T."/>
            <person name="Sisk P."/>
            <person name="Sykes S."/>
            <person name="Wortman J."/>
            <person name="Nusbaum C."/>
            <person name="Birren B."/>
        </authorList>
    </citation>
    <scope>NUCLEOTIDE SEQUENCE [LARGE SCALE GENOMIC DNA]</scope>
    <source>
        <strain evidence="5">WRAIR2</strain>
    </source>
</reference>
<dbReference type="PROSITE" id="PS51319">
    <property type="entry name" value="TFIIS_N"/>
    <property type="match status" value="1"/>
</dbReference>
<organism evidence="4 5">
    <name type="scientific">Anopheles dirus</name>
    <dbReference type="NCBI Taxonomy" id="7168"/>
    <lineage>
        <taxon>Eukaryota</taxon>
        <taxon>Metazoa</taxon>
        <taxon>Ecdysozoa</taxon>
        <taxon>Arthropoda</taxon>
        <taxon>Hexapoda</taxon>
        <taxon>Insecta</taxon>
        <taxon>Pterygota</taxon>
        <taxon>Neoptera</taxon>
        <taxon>Endopterygota</taxon>
        <taxon>Diptera</taxon>
        <taxon>Nematocera</taxon>
        <taxon>Culicoidea</taxon>
        <taxon>Culicidae</taxon>
        <taxon>Anophelinae</taxon>
        <taxon>Anopheles</taxon>
    </lineage>
</organism>
<name>A0A182MXQ8_9DIPT</name>
<accession>A0A182MXQ8</accession>
<dbReference type="PANTHER" id="PTHR46010">
    <property type="entry name" value="PROTEIN IWS1 HOMOLOG"/>
    <property type="match status" value="1"/>
</dbReference>
<protein>
    <recommendedName>
        <fullName evidence="3">TFIIS N-terminal domain-containing protein</fullName>
    </recommendedName>
</protein>
<comment type="similarity">
    <text evidence="1">Belongs to the IWS1 family.</text>
</comment>
<proteinExistence type="inferred from homology"/>
<keyword evidence="5" id="KW-1185">Reference proteome</keyword>
<evidence type="ECO:0000313" key="4">
    <source>
        <dbReference type="EnsemblMetazoa" id="ADIR000161-PA"/>
    </source>
</evidence>
<dbReference type="VEuPathDB" id="VectorBase:ADIR000161"/>
<sequence>MSSGSKKAPPPPAEQNDFEIMLEQKKKKAPWWDSEEARRDCARNVESVLRRMRKAARHDDASRRKGKQAIQKMVQLKSFSAELCKTFQHRELLDQGVLTVIARWLAPTADNRLCPLEIRQTLLKSLLDMPSIDRCHLRESGVAKVLLKLRAHPEETCANKRRATELIDRWARMVYRIPTEPLQLTRRDWRTLQKKRGMTVAPNN</sequence>
<dbReference type="AlphaFoldDB" id="A0A182MXQ8"/>
<dbReference type="InterPro" id="IPR035441">
    <property type="entry name" value="TFIIS/LEDGF_dom_sf"/>
</dbReference>
<keyword evidence="2" id="KW-0539">Nucleus</keyword>
<dbReference type="PANTHER" id="PTHR46010:SF1">
    <property type="entry name" value="PROTEIN IWS1 HOMOLOG"/>
    <property type="match status" value="1"/>
</dbReference>
<dbReference type="InterPro" id="IPR051037">
    <property type="entry name" value="RNAPII_TF_IWS1"/>
</dbReference>
<dbReference type="EnsemblMetazoa" id="ADIR000161-RA">
    <property type="protein sequence ID" value="ADIR000161-PA"/>
    <property type="gene ID" value="ADIR000161"/>
</dbReference>
<reference evidence="4" key="2">
    <citation type="submission" date="2020-05" db="UniProtKB">
        <authorList>
            <consortium name="EnsemblMetazoa"/>
        </authorList>
    </citation>
    <scope>IDENTIFICATION</scope>
    <source>
        <strain evidence="4">WRAIR2</strain>
    </source>
</reference>